<dbReference type="AlphaFoldDB" id="A0A4C1V8U0"/>
<evidence type="ECO:0000256" key="5">
    <source>
        <dbReference type="SAM" id="MobiDB-lite"/>
    </source>
</evidence>
<evidence type="ECO:0000256" key="6">
    <source>
        <dbReference type="SAM" id="Phobius"/>
    </source>
</evidence>
<evidence type="ECO:0000313" key="9">
    <source>
        <dbReference type="Proteomes" id="UP000299102"/>
    </source>
</evidence>
<dbReference type="Pfam" id="PF01490">
    <property type="entry name" value="Aa_trans"/>
    <property type="match status" value="1"/>
</dbReference>
<comment type="subcellular location">
    <subcellularLocation>
        <location evidence="1">Membrane</location>
    </subcellularLocation>
</comment>
<protein>
    <recommendedName>
        <fullName evidence="7">Amino acid transporter transmembrane domain-containing protein</fullName>
    </recommendedName>
</protein>
<feature type="region of interest" description="Disordered" evidence="5">
    <location>
        <begin position="58"/>
        <end position="86"/>
    </location>
</feature>
<feature type="compositionally biased region" description="Acidic residues" evidence="5">
    <location>
        <begin position="67"/>
        <end position="82"/>
    </location>
</feature>
<evidence type="ECO:0000259" key="7">
    <source>
        <dbReference type="Pfam" id="PF01490"/>
    </source>
</evidence>
<dbReference type="OrthoDB" id="28208at2759"/>
<proteinExistence type="predicted"/>
<evidence type="ECO:0000256" key="2">
    <source>
        <dbReference type="ARBA" id="ARBA00022692"/>
    </source>
</evidence>
<comment type="caution">
    <text evidence="8">The sequence shown here is derived from an EMBL/GenBank/DDBJ whole genome shotgun (WGS) entry which is preliminary data.</text>
</comment>
<keyword evidence="9" id="KW-1185">Reference proteome</keyword>
<feature type="transmembrane region" description="Helical" evidence="6">
    <location>
        <begin position="206"/>
        <end position="223"/>
    </location>
</feature>
<organism evidence="8 9">
    <name type="scientific">Eumeta variegata</name>
    <name type="common">Bagworm moth</name>
    <name type="synonym">Eumeta japonica</name>
    <dbReference type="NCBI Taxonomy" id="151549"/>
    <lineage>
        <taxon>Eukaryota</taxon>
        <taxon>Metazoa</taxon>
        <taxon>Ecdysozoa</taxon>
        <taxon>Arthropoda</taxon>
        <taxon>Hexapoda</taxon>
        <taxon>Insecta</taxon>
        <taxon>Pterygota</taxon>
        <taxon>Neoptera</taxon>
        <taxon>Endopterygota</taxon>
        <taxon>Lepidoptera</taxon>
        <taxon>Glossata</taxon>
        <taxon>Ditrysia</taxon>
        <taxon>Tineoidea</taxon>
        <taxon>Psychidae</taxon>
        <taxon>Oiketicinae</taxon>
        <taxon>Eumeta</taxon>
    </lineage>
</organism>
<name>A0A4C1V8U0_EUMVA</name>
<evidence type="ECO:0000256" key="4">
    <source>
        <dbReference type="ARBA" id="ARBA00023136"/>
    </source>
</evidence>
<sequence length="375" mass="41752">MKDTQLTNAIDRTLYLTRIRLNIYCLVLAPTADLQCVWEGVKTINCLATEAVSDSDSSENELLKLSDDDDNEEPDEGDEEFDIPNPENLNIGGIPASVPLFIVALLVTLAVFISASRSPGRFEQHVKRVYVHINTLKERAPGSFGATNPPGWSKEATIMMFMNHFIKFVIPTKDHPAIALMVTINATFPISTINLAKENDFTLRRCIVRSTIVAFAVFLGEAVPRFDLVMGLIGSTLTGPLMFIFPPLLFLKLCYMKRDTFPMYQTTKEENANTRSPINRRPIGIQNVGNTILPPSKYRTTYRTFPSFNNNDSSDDVKWYDIMIAFVAMSVGITATVVATYSSWSEVVNYAAFSTPCIVNASAAARDFLQVTTKE</sequence>
<feature type="transmembrane region" description="Helical" evidence="6">
    <location>
        <begin position="322"/>
        <end position="344"/>
    </location>
</feature>
<feature type="transmembrane region" description="Helical" evidence="6">
    <location>
        <begin position="94"/>
        <end position="115"/>
    </location>
</feature>
<dbReference type="EMBL" id="BGZK01000285">
    <property type="protein sequence ID" value="GBP34155.1"/>
    <property type="molecule type" value="Genomic_DNA"/>
</dbReference>
<dbReference type="GO" id="GO:0016020">
    <property type="term" value="C:membrane"/>
    <property type="evidence" value="ECO:0007669"/>
    <property type="project" value="UniProtKB-SubCell"/>
</dbReference>
<gene>
    <name evidence="8" type="ORF">EVAR_30706_1</name>
</gene>
<dbReference type="STRING" id="151549.A0A4C1V8U0"/>
<dbReference type="InterPro" id="IPR013057">
    <property type="entry name" value="AA_transpt_TM"/>
</dbReference>
<keyword evidence="3 6" id="KW-1133">Transmembrane helix</keyword>
<keyword evidence="2 6" id="KW-0812">Transmembrane</keyword>
<feature type="domain" description="Amino acid transporter transmembrane" evidence="7">
    <location>
        <begin position="154"/>
        <end position="257"/>
    </location>
</feature>
<dbReference type="Proteomes" id="UP000299102">
    <property type="component" value="Unassembled WGS sequence"/>
</dbReference>
<evidence type="ECO:0000256" key="1">
    <source>
        <dbReference type="ARBA" id="ARBA00004370"/>
    </source>
</evidence>
<feature type="transmembrane region" description="Helical" evidence="6">
    <location>
        <begin position="229"/>
        <end position="251"/>
    </location>
</feature>
<keyword evidence="4 6" id="KW-0472">Membrane</keyword>
<evidence type="ECO:0000256" key="3">
    <source>
        <dbReference type="ARBA" id="ARBA00022989"/>
    </source>
</evidence>
<accession>A0A4C1V8U0</accession>
<evidence type="ECO:0000313" key="8">
    <source>
        <dbReference type="EMBL" id="GBP34155.1"/>
    </source>
</evidence>
<reference evidence="8 9" key="1">
    <citation type="journal article" date="2019" name="Commun. Biol.">
        <title>The bagworm genome reveals a unique fibroin gene that provides high tensile strength.</title>
        <authorList>
            <person name="Kono N."/>
            <person name="Nakamura H."/>
            <person name="Ohtoshi R."/>
            <person name="Tomita M."/>
            <person name="Numata K."/>
            <person name="Arakawa K."/>
        </authorList>
    </citation>
    <scope>NUCLEOTIDE SEQUENCE [LARGE SCALE GENOMIC DNA]</scope>
</reference>